<feature type="transmembrane region" description="Helical" evidence="6">
    <location>
        <begin position="66"/>
        <end position="88"/>
    </location>
</feature>
<evidence type="ECO:0000256" key="1">
    <source>
        <dbReference type="ARBA" id="ARBA00004141"/>
    </source>
</evidence>
<feature type="transmembrane region" description="Helical" evidence="6">
    <location>
        <begin position="199"/>
        <end position="220"/>
    </location>
</feature>
<name>A0ABQ1MPS9_9SPHI</name>
<keyword evidence="8" id="KW-1185">Reference proteome</keyword>
<feature type="transmembrane region" description="Helical" evidence="6">
    <location>
        <begin position="141"/>
        <end position="166"/>
    </location>
</feature>
<reference evidence="8" key="1">
    <citation type="journal article" date="2019" name="Int. J. Syst. Evol. Microbiol.">
        <title>The Global Catalogue of Microorganisms (GCM) 10K type strain sequencing project: providing services to taxonomists for standard genome sequencing and annotation.</title>
        <authorList>
            <consortium name="The Broad Institute Genomics Platform"/>
            <consortium name="The Broad Institute Genome Sequencing Center for Infectious Disease"/>
            <person name="Wu L."/>
            <person name="Ma J."/>
        </authorList>
    </citation>
    <scope>NUCLEOTIDE SEQUENCE [LARGE SCALE GENOMIC DNA]</scope>
    <source>
        <strain evidence="8">CGMCC 1.15342</strain>
    </source>
</reference>
<dbReference type="InterPro" id="IPR002549">
    <property type="entry name" value="AI-2E-like"/>
</dbReference>
<dbReference type="PANTHER" id="PTHR21716">
    <property type="entry name" value="TRANSMEMBRANE PROTEIN"/>
    <property type="match status" value="1"/>
</dbReference>
<comment type="subcellular location">
    <subcellularLocation>
        <location evidence="1">Membrane</location>
        <topology evidence="1">Multi-pass membrane protein</topology>
    </subcellularLocation>
</comment>
<dbReference type="RefSeq" id="WP_188753030.1">
    <property type="nucleotide sequence ID" value="NZ_BMIK01000017.1"/>
</dbReference>
<sequence length="355" mass="39523">MSFSVFTQKERNIITLVLLLLLGAVIAYAVRGIIGALLGTMVMYTIFRPLNIWLVERLRWRRPLAAVIIIVISFLIIVLPFLGIGTMLTNKIVELVKNPEWIKNTVNTINEYAGDKLGKPDLLREQLEKSASYLGGLLTSLLSGAAGLFLDITVMYFLLYFMFVNFRGFERGLLRYSPFRIENAIRFGLELRNITYSNVIGQTFIALVQGGALALGFWIFGFNDALFWGVICAILAFVPLLGPPLIFVPTAIYAFTQGQNFAAIGLLVYGFVVVINIDNVLRLIIAKKVGDIHPIITVVGVIIGIPLFGVMGLVYGPLLLSYFLITVRIYEANKKQRTLDDEAIVPTQRPPTENS</sequence>
<feature type="transmembrane region" description="Helical" evidence="6">
    <location>
        <begin position="36"/>
        <end position="54"/>
    </location>
</feature>
<keyword evidence="4 6" id="KW-1133">Transmembrane helix</keyword>
<evidence type="ECO:0000256" key="3">
    <source>
        <dbReference type="ARBA" id="ARBA00022692"/>
    </source>
</evidence>
<dbReference type="Proteomes" id="UP000597338">
    <property type="component" value="Unassembled WGS sequence"/>
</dbReference>
<evidence type="ECO:0000313" key="8">
    <source>
        <dbReference type="Proteomes" id="UP000597338"/>
    </source>
</evidence>
<dbReference type="PANTHER" id="PTHR21716:SF4">
    <property type="entry name" value="TRANSMEMBRANE PROTEIN 245"/>
    <property type="match status" value="1"/>
</dbReference>
<evidence type="ECO:0000256" key="5">
    <source>
        <dbReference type="ARBA" id="ARBA00023136"/>
    </source>
</evidence>
<comment type="similarity">
    <text evidence="2">Belongs to the autoinducer-2 exporter (AI-2E) (TC 2.A.86) family.</text>
</comment>
<organism evidence="7 8">
    <name type="scientific">Parapedobacter defluvii</name>
    <dbReference type="NCBI Taxonomy" id="2045106"/>
    <lineage>
        <taxon>Bacteria</taxon>
        <taxon>Pseudomonadati</taxon>
        <taxon>Bacteroidota</taxon>
        <taxon>Sphingobacteriia</taxon>
        <taxon>Sphingobacteriales</taxon>
        <taxon>Sphingobacteriaceae</taxon>
        <taxon>Parapedobacter</taxon>
    </lineage>
</organism>
<keyword evidence="3 6" id="KW-0812">Transmembrane</keyword>
<evidence type="ECO:0000313" key="7">
    <source>
        <dbReference type="EMBL" id="GGC42088.1"/>
    </source>
</evidence>
<evidence type="ECO:0000256" key="4">
    <source>
        <dbReference type="ARBA" id="ARBA00022989"/>
    </source>
</evidence>
<evidence type="ECO:0000256" key="6">
    <source>
        <dbReference type="SAM" id="Phobius"/>
    </source>
</evidence>
<dbReference type="Pfam" id="PF01594">
    <property type="entry name" value="AI-2E_transport"/>
    <property type="match status" value="1"/>
</dbReference>
<gene>
    <name evidence="7" type="ORF">GCM10011386_37820</name>
</gene>
<keyword evidence="5 6" id="KW-0472">Membrane</keyword>
<feature type="transmembrane region" description="Helical" evidence="6">
    <location>
        <begin position="297"/>
        <end position="325"/>
    </location>
</feature>
<proteinExistence type="inferred from homology"/>
<feature type="transmembrane region" description="Helical" evidence="6">
    <location>
        <begin position="226"/>
        <end position="248"/>
    </location>
</feature>
<feature type="transmembrane region" description="Helical" evidence="6">
    <location>
        <begin position="12"/>
        <end position="30"/>
    </location>
</feature>
<feature type="transmembrane region" description="Helical" evidence="6">
    <location>
        <begin position="260"/>
        <end position="277"/>
    </location>
</feature>
<protein>
    <submittedName>
        <fullName evidence="7">AI-2E family transporter</fullName>
    </submittedName>
</protein>
<accession>A0ABQ1MPS9</accession>
<evidence type="ECO:0000256" key="2">
    <source>
        <dbReference type="ARBA" id="ARBA00009773"/>
    </source>
</evidence>
<comment type="caution">
    <text evidence="7">The sequence shown here is derived from an EMBL/GenBank/DDBJ whole genome shotgun (WGS) entry which is preliminary data.</text>
</comment>
<dbReference type="EMBL" id="BMIK01000017">
    <property type="protein sequence ID" value="GGC42088.1"/>
    <property type="molecule type" value="Genomic_DNA"/>
</dbReference>